<name>A0A0E9XRY5_ANGAN</name>
<reference evidence="1" key="1">
    <citation type="submission" date="2014-11" db="EMBL/GenBank/DDBJ databases">
        <authorList>
            <person name="Amaro Gonzalez C."/>
        </authorList>
    </citation>
    <scope>NUCLEOTIDE SEQUENCE</scope>
</reference>
<protein>
    <submittedName>
        <fullName evidence="1">Uncharacterized protein</fullName>
    </submittedName>
</protein>
<organism evidence="1">
    <name type="scientific">Anguilla anguilla</name>
    <name type="common">European freshwater eel</name>
    <name type="synonym">Muraena anguilla</name>
    <dbReference type="NCBI Taxonomy" id="7936"/>
    <lineage>
        <taxon>Eukaryota</taxon>
        <taxon>Metazoa</taxon>
        <taxon>Chordata</taxon>
        <taxon>Craniata</taxon>
        <taxon>Vertebrata</taxon>
        <taxon>Euteleostomi</taxon>
        <taxon>Actinopterygii</taxon>
        <taxon>Neopterygii</taxon>
        <taxon>Teleostei</taxon>
        <taxon>Anguilliformes</taxon>
        <taxon>Anguillidae</taxon>
        <taxon>Anguilla</taxon>
    </lineage>
</organism>
<evidence type="ECO:0000313" key="1">
    <source>
        <dbReference type="EMBL" id="JAI04621.1"/>
    </source>
</evidence>
<dbReference type="EMBL" id="GBXM01003957">
    <property type="protein sequence ID" value="JAI04621.1"/>
    <property type="molecule type" value="Transcribed_RNA"/>
</dbReference>
<dbReference type="AlphaFoldDB" id="A0A0E9XRY5"/>
<reference evidence="1" key="2">
    <citation type="journal article" date="2015" name="Fish Shellfish Immunol.">
        <title>Early steps in the European eel (Anguilla anguilla)-Vibrio vulnificus interaction in the gills: Role of the RtxA13 toxin.</title>
        <authorList>
            <person name="Callol A."/>
            <person name="Pajuelo D."/>
            <person name="Ebbesson L."/>
            <person name="Teles M."/>
            <person name="MacKenzie S."/>
            <person name="Amaro C."/>
        </authorList>
    </citation>
    <scope>NUCLEOTIDE SEQUENCE</scope>
</reference>
<sequence length="41" mass="4795">MYKATPIKIPVKYNTNGMCANTFKKNVLHVKNETKINHIYQ</sequence>
<proteinExistence type="predicted"/>
<accession>A0A0E9XRY5</accession>